<dbReference type="GO" id="GO:0009055">
    <property type="term" value="F:electron transfer activity"/>
    <property type="evidence" value="ECO:0007669"/>
    <property type="project" value="InterPro"/>
</dbReference>
<reference evidence="7 8" key="1">
    <citation type="submission" date="2016-12" db="EMBL/GenBank/DDBJ databases">
        <authorList>
            <person name="Song W.-J."/>
            <person name="Kurnit D.M."/>
        </authorList>
    </citation>
    <scope>NUCLEOTIDE SEQUENCE [LARGE SCALE GENOMIC DNA]</scope>
    <source>
        <strain evidence="7 8">DSM 18488</strain>
    </source>
</reference>
<dbReference type="EMBL" id="FRFE01000013">
    <property type="protein sequence ID" value="SHO49297.1"/>
    <property type="molecule type" value="Genomic_DNA"/>
</dbReference>
<evidence type="ECO:0000259" key="6">
    <source>
        <dbReference type="PROSITE" id="PS51007"/>
    </source>
</evidence>
<dbReference type="InterPro" id="IPR009056">
    <property type="entry name" value="Cyt_c-like_dom"/>
</dbReference>
<dbReference type="GO" id="GO:0020037">
    <property type="term" value="F:heme binding"/>
    <property type="evidence" value="ECO:0007669"/>
    <property type="project" value="InterPro"/>
</dbReference>
<keyword evidence="5" id="KW-0812">Transmembrane</keyword>
<dbReference type="Pfam" id="PF00034">
    <property type="entry name" value="Cytochrom_C"/>
    <property type="match status" value="1"/>
</dbReference>
<dbReference type="SUPFAM" id="SSF46626">
    <property type="entry name" value="Cytochrome c"/>
    <property type="match status" value="2"/>
</dbReference>
<evidence type="ECO:0000313" key="7">
    <source>
        <dbReference type="EMBL" id="SHO49297.1"/>
    </source>
</evidence>
<dbReference type="PANTHER" id="PTHR35008:SF4">
    <property type="entry name" value="BLL4482 PROTEIN"/>
    <property type="match status" value="1"/>
</dbReference>
<protein>
    <submittedName>
        <fullName evidence="7">Cytochrome c, mono-and diheme variants</fullName>
    </submittedName>
</protein>
<dbReference type="STRING" id="1121416.SAMN02745220_02784"/>
<accession>A0A1M7Y9K0</accession>
<evidence type="ECO:0000313" key="8">
    <source>
        <dbReference type="Proteomes" id="UP000184603"/>
    </source>
</evidence>
<feature type="domain" description="Cytochrome c" evidence="6">
    <location>
        <begin position="42"/>
        <end position="148"/>
    </location>
</feature>
<organism evidence="7 8">
    <name type="scientific">Desulfopila aestuarii DSM 18488</name>
    <dbReference type="NCBI Taxonomy" id="1121416"/>
    <lineage>
        <taxon>Bacteria</taxon>
        <taxon>Pseudomonadati</taxon>
        <taxon>Thermodesulfobacteriota</taxon>
        <taxon>Desulfobulbia</taxon>
        <taxon>Desulfobulbales</taxon>
        <taxon>Desulfocapsaceae</taxon>
        <taxon>Desulfopila</taxon>
    </lineage>
</organism>
<name>A0A1M7Y9K0_9BACT</name>
<dbReference type="OrthoDB" id="9808312at2"/>
<evidence type="ECO:0000256" key="1">
    <source>
        <dbReference type="ARBA" id="ARBA00022617"/>
    </source>
</evidence>
<dbReference type="Pfam" id="PF13442">
    <property type="entry name" value="Cytochrome_CBB3"/>
    <property type="match status" value="1"/>
</dbReference>
<dbReference type="PROSITE" id="PS51007">
    <property type="entry name" value="CYTC"/>
    <property type="match status" value="2"/>
</dbReference>
<evidence type="ECO:0000256" key="3">
    <source>
        <dbReference type="ARBA" id="ARBA00023004"/>
    </source>
</evidence>
<feature type="transmembrane region" description="Helical" evidence="5">
    <location>
        <begin position="6"/>
        <end position="26"/>
    </location>
</feature>
<dbReference type="InterPro" id="IPR036909">
    <property type="entry name" value="Cyt_c-like_dom_sf"/>
</dbReference>
<keyword evidence="3 4" id="KW-0408">Iron</keyword>
<evidence type="ECO:0000256" key="5">
    <source>
        <dbReference type="SAM" id="Phobius"/>
    </source>
</evidence>
<dbReference type="GO" id="GO:0046872">
    <property type="term" value="F:metal ion binding"/>
    <property type="evidence" value="ECO:0007669"/>
    <property type="project" value="UniProtKB-KW"/>
</dbReference>
<dbReference type="AlphaFoldDB" id="A0A1M7Y9K0"/>
<feature type="domain" description="Cytochrome c" evidence="6">
    <location>
        <begin position="171"/>
        <end position="265"/>
    </location>
</feature>
<proteinExistence type="predicted"/>
<evidence type="ECO:0000256" key="4">
    <source>
        <dbReference type="PROSITE-ProRule" id="PRU00433"/>
    </source>
</evidence>
<keyword evidence="1 4" id="KW-0349">Heme</keyword>
<dbReference type="InterPro" id="IPR051459">
    <property type="entry name" value="Cytochrome_c-type_DH"/>
</dbReference>
<dbReference type="Gene3D" id="1.10.760.10">
    <property type="entry name" value="Cytochrome c-like domain"/>
    <property type="match status" value="2"/>
</dbReference>
<keyword evidence="5" id="KW-1133">Transmembrane helix</keyword>
<keyword evidence="2 4" id="KW-0479">Metal-binding</keyword>
<keyword evidence="5" id="KW-0472">Membrane</keyword>
<dbReference type="PANTHER" id="PTHR35008">
    <property type="entry name" value="BLL4482 PROTEIN-RELATED"/>
    <property type="match status" value="1"/>
</dbReference>
<keyword evidence="8" id="KW-1185">Reference proteome</keyword>
<dbReference type="Proteomes" id="UP000184603">
    <property type="component" value="Unassembled WGS sequence"/>
</dbReference>
<evidence type="ECO:0000256" key="2">
    <source>
        <dbReference type="ARBA" id="ARBA00022723"/>
    </source>
</evidence>
<dbReference type="RefSeq" id="WP_073614075.1">
    <property type="nucleotide sequence ID" value="NZ_FRFE01000013.1"/>
</dbReference>
<gene>
    <name evidence="7" type="ORF">SAMN02745220_02784</name>
</gene>
<sequence>MNADRLFAAVAGAAVIFTTLLVVIIATEPSRLQRARAEAKGNGIERGASLYHDHCRSCHGSRGEGVGQLGPPLANITFFTARLPEVGWPSTLEAYIFATLEHGRLMGTRPIYAGNGSTAVMPAWLDRYGGPLRSDQIQAIALFIQNYEDSALGRITLEPLDLEEIQPHDPKILSRGREVFIRSCAGCHTFHDINTAPAAGPDLSNIALPASDKSESSEPENYIHESVLIPEATIKKEYAEQAKTSPCGAILTIKELRDVSTYLLQ</sequence>